<evidence type="ECO:0000313" key="1">
    <source>
        <dbReference type="EMBL" id="HFM99566.1"/>
    </source>
</evidence>
<dbReference type="AlphaFoldDB" id="A0A7C3KFK4"/>
<protein>
    <submittedName>
        <fullName evidence="1">Uncharacterized protein</fullName>
    </submittedName>
</protein>
<accession>A0A7C3KFK4</accession>
<name>A0A7C3KFK4_9CYAN</name>
<comment type="caution">
    <text evidence="1">The sequence shown here is derived from an EMBL/GenBank/DDBJ whole genome shotgun (WGS) entry which is preliminary data.</text>
</comment>
<organism evidence="1">
    <name type="scientific">Oscillatoriales cyanobacterium SpSt-418</name>
    <dbReference type="NCBI Taxonomy" id="2282169"/>
    <lineage>
        <taxon>Bacteria</taxon>
        <taxon>Bacillati</taxon>
        <taxon>Cyanobacteriota</taxon>
        <taxon>Cyanophyceae</taxon>
        <taxon>Oscillatoriophycideae</taxon>
        <taxon>Oscillatoriales</taxon>
    </lineage>
</organism>
<proteinExistence type="predicted"/>
<sequence>MHDDLVQLDPLESPHPIPWSWVMAMLSSASSSSESQVFYYRSQSLVSPDGRYAAYSRIQMQVDPEFFRSQVSSVLFLENLRTGDLQAITPAAPLANNPLAESISDRRGTISIVIPVAWSEKGDRLLAREFESIFCSDIASDYAVVVDCHQPRVSTVAPSHIHYTNAVLLGWSQNHPGCVLFRAGVMGEPDWPLWAVDVSGRTVASKNDQPITHGEVLSNVWAGPQQAKLAG</sequence>
<reference evidence="1" key="1">
    <citation type="journal article" date="2020" name="mSystems">
        <title>Genome- and Community-Level Interaction Insights into Carbon Utilization and Element Cycling Functions of Hydrothermarchaeota in Hydrothermal Sediment.</title>
        <authorList>
            <person name="Zhou Z."/>
            <person name="Liu Y."/>
            <person name="Xu W."/>
            <person name="Pan J."/>
            <person name="Luo Z.H."/>
            <person name="Li M."/>
        </authorList>
    </citation>
    <scope>NUCLEOTIDE SEQUENCE [LARGE SCALE GENOMIC DNA]</scope>
    <source>
        <strain evidence="1">SpSt-418</strain>
    </source>
</reference>
<gene>
    <name evidence="1" type="ORF">ENR64_17760</name>
</gene>
<dbReference type="EMBL" id="DSRU01000257">
    <property type="protein sequence ID" value="HFM99566.1"/>
    <property type="molecule type" value="Genomic_DNA"/>
</dbReference>